<organism evidence="2 3">
    <name type="scientific">Penicillium flavigenum</name>
    <dbReference type="NCBI Taxonomy" id="254877"/>
    <lineage>
        <taxon>Eukaryota</taxon>
        <taxon>Fungi</taxon>
        <taxon>Dikarya</taxon>
        <taxon>Ascomycota</taxon>
        <taxon>Pezizomycotina</taxon>
        <taxon>Eurotiomycetes</taxon>
        <taxon>Eurotiomycetidae</taxon>
        <taxon>Eurotiales</taxon>
        <taxon>Aspergillaceae</taxon>
        <taxon>Penicillium</taxon>
    </lineage>
</organism>
<feature type="signal peptide" evidence="1">
    <location>
        <begin position="1"/>
        <end position="19"/>
    </location>
</feature>
<dbReference type="Gene3D" id="3.90.1720.10">
    <property type="entry name" value="endopeptidase domain like (from Nostoc punctiforme)"/>
    <property type="match status" value="1"/>
</dbReference>
<accession>A0A1V6T514</accession>
<name>A0A1V6T514_9EURO</name>
<evidence type="ECO:0008006" key="4">
    <source>
        <dbReference type="Google" id="ProtNLM"/>
    </source>
</evidence>
<keyword evidence="3" id="KW-1185">Reference proteome</keyword>
<feature type="chain" id="PRO_5012754282" description="NlpC/P60 domain-containing protein" evidence="1">
    <location>
        <begin position="20"/>
        <end position="248"/>
    </location>
</feature>
<dbReference type="EMBL" id="MLQL01000014">
    <property type="protein sequence ID" value="OQE21408.1"/>
    <property type="molecule type" value="Genomic_DNA"/>
</dbReference>
<evidence type="ECO:0000313" key="2">
    <source>
        <dbReference type="EMBL" id="OQE21408.1"/>
    </source>
</evidence>
<keyword evidence="1" id="KW-0732">Signal</keyword>
<dbReference type="AlphaFoldDB" id="A0A1V6T514"/>
<gene>
    <name evidence="2" type="ORF">PENFLA_c014G09770</name>
</gene>
<dbReference type="Proteomes" id="UP000191342">
    <property type="component" value="Unassembled WGS sequence"/>
</dbReference>
<comment type="caution">
    <text evidence="2">The sequence shown here is derived from an EMBL/GenBank/DDBJ whole genome shotgun (WGS) entry which is preliminary data.</text>
</comment>
<proteinExistence type="predicted"/>
<dbReference type="Gene3D" id="2.30.30.40">
    <property type="entry name" value="SH3 Domains"/>
    <property type="match status" value="1"/>
</dbReference>
<evidence type="ECO:0000313" key="3">
    <source>
        <dbReference type="Proteomes" id="UP000191342"/>
    </source>
</evidence>
<protein>
    <recommendedName>
        <fullName evidence="4">NlpC/P60 domain-containing protein</fullName>
    </recommendedName>
</protein>
<evidence type="ECO:0000256" key="1">
    <source>
        <dbReference type="SAM" id="SignalP"/>
    </source>
</evidence>
<reference evidence="3" key="1">
    <citation type="journal article" date="2017" name="Nat. Microbiol.">
        <title>Global analysis of biosynthetic gene clusters reveals vast potential of secondary metabolite production in Penicillium species.</title>
        <authorList>
            <person name="Nielsen J.C."/>
            <person name="Grijseels S."/>
            <person name="Prigent S."/>
            <person name="Ji B."/>
            <person name="Dainat J."/>
            <person name="Nielsen K.F."/>
            <person name="Frisvad J.C."/>
            <person name="Workman M."/>
            <person name="Nielsen J."/>
        </authorList>
    </citation>
    <scope>NUCLEOTIDE SEQUENCE [LARGE SCALE GENOMIC DNA]</scope>
    <source>
        <strain evidence="3">IBT 14082</strain>
    </source>
</reference>
<dbReference type="OrthoDB" id="5358886at2759"/>
<dbReference type="STRING" id="254877.A0A1V6T514"/>
<sequence>MQLTNLALTLAAAFSIANAYPITSDQLNCRSGPSTSDSVVKTYKTGADVKVSCQTNGESINGNTIWDKTSDNCYVADYYVKTGSDSMVTESCDGGSSGDGSSSYQGKISRKEILSRGQYWVSRHVPYSMSDYYPDPQGRKYRTDCSGFVSMALHAASPGASTVSLPDLAKSISWDDIKPGDFVGTLGAGTGGAAGHVTLFKSWADSSKKEYNTLECRGTYGCVAYKRPVGWKVGSYTAKPYRYIHVTD</sequence>